<evidence type="ECO:0000313" key="2">
    <source>
        <dbReference type="Proteomes" id="UP000095419"/>
    </source>
</evidence>
<proteinExistence type="predicted"/>
<reference evidence="1 2" key="1">
    <citation type="submission" date="2015-09" db="EMBL/GenBank/DDBJ databases">
        <authorList>
            <consortium name="Pathogen Informatics"/>
        </authorList>
    </citation>
    <scope>NUCLEOTIDE SEQUENCE [LARGE SCALE GENOMIC DNA]</scope>
    <source>
        <strain evidence="1 2">2789STDY5608791</strain>
    </source>
</reference>
<accession>A0A173YKL0</accession>
<name>A0A173YKL0_BACUN</name>
<evidence type="ECO:0000313" key="1">
    <source>
        <dbReference type="EMBL" id="CUN64524.1"/>
    </source>
</evidence>
<dbReference type="Proteomes" id="UP000095419">
    <property type="component" value="Unassembled WGS sequence"/>
</dbReference>
<gene>
    <name evidence="1" type="ORF">ERS417307_00427</name>
</gene>
<protein>
    <submittedName>
        <fullName evidence="1">Uncharacterized protein</fullName>
    </submittedName>
</protein>
<organism evidence="1 2">
    <name type="scientific">Bacteroides uniformis</name>
    <dbReference type="NCBI Taxonomy" id="820"/>
    <lineage>
        <taxon>Bacteria</taxon>
        <taxon>Pseudomonadati</taxon>
        <taxon>Bacteroidota</taxon>
        <taxon>Bacteroidia</taxon>
        <taxon>Bacteroidales</taxon>
        <taxon>Bacteroidaceae</taxon>
        <taxon>Bacteroides</taxon>
    </lineage>
</organism>
<sequence length="114" mass="13321">MGSNENNDVTAHNNKLYFYPFRTVIILDLKTRSSDDDMVGNEIPRRASNLRDIIGLLWRYAPYTFRIRFDFLSILFFFGDFGRGRCKLQLYLAVECGKFGLQLFQLILLVTQTP</sequence>
<dbReference type="AlphaFoldDB" id="A0A173YKL0"/>
<dbReference type="EMBL" id="CYZF01000001">
    <property type="protein sequence ID" value="CUN64524.1"/>
    <property type="molecule type" value="Genomic_DNA"/>
</dbReference>